<dbReference type="GO" id="GO:0016491">
    <property type="term" value="F:oxidoreductase activity"/>
    <property type="evidence" value="ECO:0007669"/>
    <property type="project" value="TreeGrafter"/>
</dbReference>
<dbReference type="InterPro" id="IPR016024">
    <property type="entry name" value="ARM-type_fold"/>
</dbReference>
<proteinExistence type="predicted"/>
<dbReference type="Gene3D" id="1.25.10.10">
    <property type="entry name" value="Leucine-rich Repeat Variant"/>
    <property type="match status" value="1"/>
</dbReference>
<dbReference type="EMBL" id="FZMP01000032">
    <property type="protein sequence ID" value="SNQ59693.1"/>
    <property type="molecule type" value="Genomic_DNA"/>
</dbReference>
<dbReference type="Proteomes" id="UP000218615">
    <property type="component" value="Unassembled WGS sequence"/>
</dbReference>
<evidence type="ECO:0000313" key="2">
    <source>
        <dbReference type="Proteomes" id="UP000218615"/>
    </source>
</evidence>
<sequence>MPRKIKENVEIEAFLQKLKNVEWDKRYSLTKALAQLRERAVEPLIQILKDENKDIRMRAAWALGYIMDERAVKPLSQALKDENLDVRNEAKWSLTKLGGKPPSKIMFKKLVIITAAERKTELADEFLKSWGIEGRIYDLLLSARGSHYYTRKFPGYGHRLIKLVYDNVNMIYKKQVAYEPVDANALTISEKSIFVATSKAILHLNTNLEKVDEINIDTLFEDKHHLLLSNKKKYLGSWVLIDSLASSDKAVFISTYGNFIALDKSFKKLSSVQLYDAHDVLIYKNTAYLLDDIVSPFYVYRVDIENPENIQITERISIKGPNQHLSDQWINPELNQWLIVQTCDTSGGCYQNVFTYPLMGNKKEWYLFSWDNVPGNEIHRLRNYLKDAFNIDLADDAEIVKTDDNRMIRIVASTEFSCSTEPVEITITLENNKHALLKIDVFDETQGLQVIEENGKLNIYKEYVNREIWFPYDSIIKNEQNLLDSVRGFGKNGKPGIKMIY</sequence>
<evidence type="ECO:0000313" key="1">
    <source>
        <dbReference type="EMBL" id="SNQ59693.1"/>
    </source>
</evidence>
<dbReference type="InterPro" id="IPR011989">
    <property type="entry name" value="ARM-like"/>
</dbReference>
<dbReference type="InterPro" id="IPR004155">
    <property type="entry name" value="PBS_lyase_HEAT"/>
</dbReference>
<dbReference type="RefSeq" id="WP_096204026.1">
    <property type="nucleotide sequence ID" value="NZ_FZMP01000032.1"/>
</dbReference>
<name>A0A284VKC5_9EURY</name>
<dbReference type="Pfam" id="PF13646">
    <property type="entry name" value="HEAT_2"/>
    <property type="match status" value="1"/>
</dbReference>
<dbReference type="OrthoDB" id="10495at2157"/>
<dbReference type="PANTHER" id="PTHR12697">
    <property type="entry name" value="PBS LYASE HEAT-LIKE PROTEIN"/>
    <property type="match status" value="1"/>
</dbReference>
<dbReference type="SUPFAM" id="SSF48371">
    <property type="entry name" value="ARM repeat"/>
    <property type="match status" value="1"/>
</dbReference>
<dbReference type="SMART" id="SM00567">
    <property type="entry name" value="EZ_HEAT"/>
    <property type="match status" value="2"/>
</dbReference>
<gene>
    <name evidence="1" type="ORF">MNV_1270023</name>
</gene>
<evidence type="ECO:0008006" key="3">
    <source>
        <dbReference type="Google" id="ProtNLM"/>
    </source>
</evidence>
<keyword evidence="2" id="KW-1185">Reference proteome</keyword>
<dbReference type="PANTHER" id="PTHR12697:SF5">
    <property type="entry name" value="DEOXYHYPUSINE HYDROXYLASE"/>
    <property type="match status" value="1"/>
</dbReference>
<protein>
    <recommendedName>
        <fullName evidence="3">HEAT repeat domain-containing protein</fullName>
    </recommendedName>
</protein>
<reference evidence="2" key="1">
    <citation type="submission" date="2017-06" db="EMBL/GenBank/DDBJ databases">
        <authorList>
            <person name="Cremers G."/>
        </authorList>
    </citation>
    <scope>NUCLEOTIDE SEQUENCE [LARGE SCALE GENOMIC DNA]</scope>
</reference>
<accession>A0A284VKC5</accession>
<dbReference type="AlphaFoldDB" id="A0A284VKC5"/>
<organism evidence="1 2">
    <name type="scientific">Candidatus Methanoperedens nitratireducens</name>
    <dbReference type="NCBI Taxonomy" id="1392998"/>
    <lineage>
        <taxon>Archaea</taxon>
        <taxon>Methanobacteriati</taxon>
        <taxon>Methanobacteriota</taxon>
        <taxon>Stenosarchaea group</taxon>
        <taxon>Methanomicrobia</taxon>
        <taxon>Methanosarcinales</taxon>
        <taxon>ANME-2 cluster</taxon>
        <taxon>Candidatus Methanoperedentaceae</taxon>
        <taxon>Candidatus Methanoperedens</taxon>
    </lineage>
</organism>